<sequence length="130" mass="13819">MSDLENQMGLFELAGIVESPVPQAPPAPATAPAAAPAPAPQREPAPRPKQPRQAVAAPPAPKMEAPAARSKKRGRLPKGAVKAVSGLVPEGDVRLTANIRQDLHLKLKIASAYRRITIGEIIEELIEKYV</sequence>
<dbReference type="Gene3D" id="1.10.1220.10">
    <property type="entry name" value="Met repressor-like"/>
    <property type="match status" value="1"/>
</dbReference>
<keyword evidence="3" id="KW-1185">Reference proteome</keyword>
<proteinExistence type="predicted"/>
<protein>
    <recommendedName>
        <fullName evidence="4">Chromosome partitioning protein ParB</fullName>
    </recommendedName>
</protein>
<reference evidence="2 3" key="1">
    <citation type="submission" date="2020-12" db="EMBL/GenBank/DDBJ databases">
        <title>Geomonas sp. Red259, isolated from paddy soil.</title>
        <authorList>
            <person name="Xu Z."/>
            <person name="Zhang Z."/>
            <person name="Masuda Y."/>
            <person name="Itoh H."/>
            <person name="Senoo K."/>
        </authorList>
    </citation>
    <scope>NUCLEOTIDE SEQUENCE [LARGE SCALE GENOMIC DNA]</scope>
    <source>
        <strain evidence="2 3">Red259</strain>
    </source>
</reference>
<feature type="compositionally biased region" description="Pro residues" evidence="1">
    <location>
        <begin position="22"/>
        <end position="43"/>
    </location>
</feature>
<evidence type="ECO:0000313" key="3">
    <source>
        <dbReference type="Proteomes" id="UP000641025"/>
    </source>
</evidence>
<organism evidence="2 3">
    <name type="scientific">Geomonas propionica</name>
    <dbReference type="NCBI Taxonomy" id="2798582"/>
    <lineage>
        <taxon>Bacteria</taxon>
        <taxon>Pseudomonadati</taxon>
        <taxon>Thermodesulfobacteriota</taxon>
        <taxon>Desulfuromonadia</taxon>
        <taxon>Geobacterales</taxon>
        <taxon>Geobacteraceae</taxon>
        <taxon>Geomonas</taxon>
    </lineage>
</organism>
<dbReference type="RefSeq" id="WP_199395554.1">
    <property type="nucleotide sequence ID" value="NZ_JAEMHK010000009.1"/>
</dbReference>
<dbReference type="Proteomes" id="UP000641025">
    <property type="component" value="Unassembled WGS sequence"/>
</dbReference>
<accession>A0ABS0YSV6</accession>
<evidence type="ECO:0008006" key="4">
    <source>
        <dbReference type="Google" id="ProtNLM"/>
    </source>
</evidence>
<name>A0ABS0YSV6_9BACT</name>
<dbReference type="InterPro" id="IPR013321">
    <property type="entry name" value="Arc_rbn_hlx_hlx"/>
</dbReference>
<dbReference type="InterPro" id="IPR010985">
    <property type="entry name" value="Ribbon_hlx_hlx"/>
</dbReference>
<feature type="compositionally biased region" description="Low complexity" evidence="1">
    <location>
        <begin position="51"/>
        <end position="68"/>
    </location>
</feature>
<gene>
    <name evidence="2" type="ORF">JFN90_13050</name>
</gene>
<dbReference type="EMBL" id="JAEMHK010000009">
    <property type="protein sequence ID" value="MBJ6801056.1"/>
    <property type="molecule type" value="Genomic_DNA"/>
</dbReference>
<evidence type="ECO:0000313" key="2">
    <source>
        <dbReference type="EMBL" id="MBJ6801056.1"/>
    </source>
</evidence>
<dbReference type="SUPFAM" id="SSF47598">
    <property type="entry name" value="Ribbon-helix-helix"/>
    <property type="match status" value="1"/>
</dbReference>
<evidence type="ECO:0000256" key="1">
    <source>
        <dbReference type="SAM" id="MobiDB-lite"/>
    </source>
</evidence>
<comment type="caution">
    <text evidence="2">The sequence shown here is derived from an EMBL/GenBank/DDBJ whole genome shotgun (WGS) entry which is preliminary data.</text>
</comment>
<feature type="region of interest" description="Disordered" evidence="1">
    <location>
        <begin position="20"/>
        <end position="82"/>
    </location>
</feature>